<gene>
    <name evidence="3" type="ORF">Ocin01_06037</name>
</gene>
<feature type="region of interest" description="Disordered" evidence="1">
    <location>
        <begin position="231"/>
        <end position="277"/>
    </location>
</feature>
<reference evidence="3 4" key="1">
    <citation type="journal article" date="2016" name="Genome Biol. Evol.">
        <title>Gene Family Evolution Reflects Adaptation to Soil Environmental Stressors in the Genome of the Collembolan Orchesella cincta.</title>
        <authorList>
            <person name="Faddeeva-Vakhrusheva A."/>
            <person name="Derks M.F."/>
            <person name="Anvar S.Y."/>
            <person name="Agamennone V."/>
            <person name="Suring W."/>
            <person name="Smit S."/>
            <person name="van Straalen N.M."/>
            <person name="Roelofs D."/>
        </authorList>
    </citation>
    <scope>NUCLEOTIDE SEQUENCE [LARGE SCALE GENOMIC DNA]</scope>
    <source>
        <tissue evidence="3">Mixed pool</tissue>
    </source>
</reference>
<dbReference type="Proteomes" id="UP000094527">
    <property type="component" value="Unassembled WGS sequence"/>
</dbReference>
<evidence type="ECO:0000313" key="4">
    <source>
        <dbReference type="Proteomes" id="UP000094527"/>
    </source>
</evidence>
<comment type="caution">
    <text evidence="3">The sequence shown here is derived from an EMBL/GenBank/DDBJ whole genome shotgun (WGS) entry which is preliminary data.</text>
</comment>
<feature type="transmembrane region" description="Helical" evidence="2">
    <location>
        <begin position="74"/>
        <end position="95"/>
    </location>
</feature>
<keyword evidence="4" id="KW-1185">Reference proteome</keyword>
<evidence type="ECO:0000313" key="3">
    <source>
        <dbReference type="EMBL" id="ODN00639.1"/>
    </source>
</evidence>
<organism evidence="3 4">
    <name type="scientific">Orchesella cincta</name>
    <name type="common">Springtail</name>
    <name type="synonym">Podura cincta</name>
    <dbReference type="NCBI Taxonomy" id="48709"/>
    <lineage>
        <taxon>Eukaryota</taxon>
        <taxon>Metazoa</taxon>
        <taxon>Ecdysozoa</taxon>
        <taxon>Arthropoda</taxon>
        <taxon>Hexapoda</taxon>
        <taxon>Collembola</taxon>
        <taxon>Entomobryomorpha</taxon>
        <taxon>Entomobryoidea</taxon>
        <taxon>Orchesellidae</taxon>
        <taxon>Orchesellinae</taxon>
        <taxon>Orchesella</taxon>
    </lineage>
</organism>
<feature type="compositionally biased region" description="Low complexity" evidence="1">
    <location>
        <begin position="239"/>
        <end position="259"/>
    </location>
</feature>
<proteinExistence type="predicted"/>
<keyword evidence="2" id="KW-1133">Transmembrane helix</keyword>
<sequence length="284" mass="31408">MVRNKAAFHGVRHQRPTQASITARVSDSSRSSRFVHNLPPQPLQPVVNDVAETVTVSAGSFLVCGKPINEGIRVYTWITAATVLLGFLCSGFLIHHLNTPPRHTAGAGDNKNESVFVIMFVSCTVWFTLSVVLIFTGVLNEDRRLCITWIAAMAILIVVWVGFLLELVIDSTIETVPASAAVICIVYHVHGIWVVIHFIQWINEKKRIPVTQISERPSFASLTRYHQQHLKPPHSKLGSISSNPSASKISSKPSSRNPSLQGTQHNRSHGRPRASDGYRMVLNV</sequence>
<feature type="transmembrane region" description="Helical" evidence="2">
    <location>
        <begin position="177"/>
        <end position="199"/>
    </location>
</feature>
<feature type="transmembrane region" description="Helical" evidence="2">
    <location>
        <begin position="146"/>
        <end position="165"/>
    </location>
</feature>
<keyword evidence="2" id="KW-0472">Membrane</keyword>
<evidence type="ECO:0000256" key="2">
    <source>
        <dbReference type="SAM" id="Phobius"/>
    </source>
</evidence>
<name>A0A1D2N5T7_ORCCI</name>
<feature type="transmembrane region" description="Helical" evidence="2">
    <location>
        <begin position="115"/>
        <end position="139"/>
    </location>
</feature>
<dbReference type="EMBL" id="LJIJ01000195">
    <property type="protein sequence ID" value="ODN00639.1"/>
    <property type="molecule type" value="Genomic_DNA"/>
</dbReference>
<evidence type="ECO:0000256" key="1">
    <source>
        <dbReference type="SAM" id="MobiDB-lite"/>
    </source>
</evidence>
<keyword evidence="2" id="KW-0812">Transmembrane</keyword>
<accession>A0A1D2N5T7</accession>
<protein>
    <submittedName>
        <fullName evidence="3">Uncharacterized protein</fullName>
    </submittedName>
</protein>
<dbReference type="AlphaFoldDB" id="A0A1D2N5T7"/>